<protein>
    <submittedName>
        <fullName evidence="3">C-type lectin domain-containing protein</fullName>
    </submittedName>
</protein>
<evidence type="ECO:0000313" key="2">
    <source>
        <dbReference type="Proteomes" id="UP000492821"/>
    </source>
</evidence>
<name>A0A7E4ZY49_PANRE</name>
<dbReference type="InterPro" id="IPR001304">
    <property type="entry name" value="C-type_lectin-like"/>
</dbReference>
<dbReference type="WBParaSite" id="Pan_g2945.t1">
    <property type="protein sequence ID" value="Pan_g2945.t1"/>
    <property type="gene ID" value="Pan_g2945"/>
</dbReference>
<dbReference type="AlphaFoldDB" id="A0A7E4ZY49"/>
<dbReference type="InterPro" id="IPR016187">
    <property type="entry name" value="CTDL_fold"/>
</dbReference>
<keyword evidence="2" id="KW-1185">Reference proteome</keyword>
<evidence type="ECO:0000259" key="1">
    <source>
        <dbReference type="SMART" id="SM00034"/>
    </source>
</evidence>
<dbReference type="SMART" id="SM00034">
    <property type="entry name" value="CLECT"/>
    <property type="match status" value="1"/>
</dbReference>
<dbReference type="Gene3D" id="3.10.100.10">
    <property type="entry name" value="Mannose-Binding Protein A, subunit A"/>
    <property type="match status" value="1"/>
</dbReference>
<organism evidence="2 3">
    <name type="scientific">Panagrellus redivivus</name>
    <name type="common">Microworm</name>
    <dbReference type="NCBI Taxonomy" id="6233"/>
    <lineage>
        <taxon>Eukaryota</taxon>
        <taxon>Metazoa</taxon>
        <taxon>Ecdysozoa</taxon>
        <taxon>Nematoda</taxon>
        <taxon>Chromadorea</taxon>
        <taxon>Rhabditida</taxon>
        <taxon>Tylenchina</taxon>
        <taxon>Panagrolaimomorpha</taxon>
        <taxon>Panagrolaimoidea</taxon>
        <taxon>Panagrolaimidae</taxon>
        <taxon>Panagrellus</taxon>
    </lineage>
</organism>
<dbReference type="Pfam" id="PF00059">
    <property type="entry name" value="Lectin_C"/>
    <property type="match status" value="1"/>
</dbReference>
<proteinExistence type="predicted"/>
<feature type="domain" description="C-type lectin" evidence="1">
    <location>
        <begin position="10"/>
        <end position="153"/>
    </location>
</feature>
<evidence type="ECO:0000313" key="3">
    <source>
        <dbReference type="WBParaSite" id="Pan_g2945.t1"/>
    </source>
</evidence>
<dbReference type="InterPro" id="IPR016186">
    <property type="entry name" value="C-type_lectin-like/link_sf"/>
</dbReference>
<dbReference type="SUPFAM" id="SSF56436">
    <property type="entry name" value="C-type lectin-like"/>
    <property type="match status" value="1"/>
</dbReference>
<accession>A0A7E4ZY49</accession>
<reference evidence="2" key="1">
    <citation type="journal article" date="2013" name="Genetics">
        <title>The draft genome and transcriptome of Panagrellus redivivus are shaped by the harsh demands of a free-living lifestyle.</title>
        <authorList>
            <person name="Srinivasan J."/>
            <person name="Dillman A.R."/>
            <person name="Macchietto M.G."/>
            <person name="Heikkinen L."/>
            <person name="Lakso M."/>
            <person name="Fracchia K.M."/>
            <person name="Antoshechkin I."/>
            <person name="Mortazavi A."/>
            <person name="Wong G."/>
            <person name="Sternberg P.W."/>
        </authorList>
    </citation>
    <scope>NUCLEOTIDE SEQUENCE [LARGE SCALE GENOMIC DNA]</scope>
    <source>
        <strain evidence="2">MT8872</strain>
    </source>
</reference>
<dbReference type="Proteomes" id="UP000492821">
    <property type="component" value="Unassembled WGS sequence"/>
</dbReference>
<sequence>MTPCRVVHNCPDSTYTLGNYTDGRYCLKVIPKWSDDTEMVITNPYEMANQYCLDQTGGYLASIHSAAENNAINALQKKLDATSTGAMICLVANSSTITDTDEIYWLDGTDVSYTNYGANFTSDSFTYTLLTTNGQWQSVFDPTGSMFKYIACKKSATATLSPIY</sequence>
<reference evidence="3" key="2">
    <citation type="submission" date="2020-10" db="UniProtKB">
        <authorList>
            <consortium name="WormBaseParasite"/>
        </authorList>
    </citation>
    <scope>IDENTIFICATION</scope>
</reference>
<dbReference type="CDD" id="cd00037">
    <property type="entry name" value="CLECT"/>
    <property type="match status" value="1"/>
</dbReference>